<accession>A0ABQ2HI37</accession>
<evidence type="ECO:0000313" key="1">
    <source>
        <dbReference type="EMBL" id="GGM81596.1"/>
    </source>
</evidence>
<sequence>MAEVDLEPLPPVFAQVVAAFEAGDQVVVAPGDPTSPPGLGDLPELTELVDAGWHALPTGWVGHETALLPAVWPREHRTWVPDRLPRFVAVSYGADETYLEPSHENPAHERWQLARSARAVGMPPPPHGRLWLLRSPWTDMSVASLLLLLRQVRDDEQLGWEPSGIMKAARRVLAGTEDEAWQRWRGREAEAARAWRGSGAPGRDVDRWVARGLRPDDVRVLTTAVDEGGAGLTVEEGCAWAEVIQGGDGPADVVRRIIGWRKAGLAADAPVGRLATVLWERRPDEVAGWLAAGFTAEDIAAWDAQDLPLALRWRDAGFGVREARRLVLADATLTPEEAEAFDVAGIEPSRRVRWVAAGFPAAEAREWTDVDVVACEARVWRSLGLGPTDARAQRAAGEGGHLPLGFESGWTAMGPDRDDMSFGVADPPGTRGSLAAQQSMQPWGMPGAAHPDYVEPAAETQIDL</sequence>
<evidence type="ECO:0000313" key="2">
    <source>
        <dbReference type="Proteomes" id="UP000623461"/>
    </source>
</evidence>
<dbReference type="InterPro" id="IPR046000">
    <property type="entry name" value="DUF5956"/>
</dbReference>
<gene>
    <name evidence="1" type="ORF">GCM10009721_02540</name>
</gene>
<dbReference type="EMBL" id="BMNZ01000001">
    <property type="protein sequence ID" value="GGM81596.1"/>
    <property type="molecule type" value="Genomic_DNA"/>
</dbReference>
<reference evidence="2" key="1">
    <citation type="journal article" date="2019" name="Int. J. Syst. Evol. Microbiol.">
        <title>The Global Catalogue of Microorganisms (GCM) 10K type strain sequencing project: providing services to taxonomists for standard genome sequencing and annotation.</title>
        <authorList>
            <consortium name="The Broad Institute Genomics Platform"/>
            <consortium name="The Broad Institute Genome Sequencing Center for Infectious Disease"/>
            <person name="Wu L."/>
            <person name="Ma J."/>
        </authorList>
    </citation>
    <scope>NUCLEOTIDE SEQUENCE [LARGE SCALE GENOMIC DNA]</scope>
    <source>
        <strain evidence="2">JCM 1365</strain>
    </source>
</reference>
<dbReference type="Pfam" id="PF19381">
    <property type="entry name" value="DUF5956"/>
    <property type="match status" value="1"/>
</dbReference>
<dbReference type="Proteomes" id="UP000623461">
    <property type="component" value="Unassembled WGS sequence"/>
</dbReference>
<proteinExistence type="predicted"/>
<keyword evidence="2" id="KW-1185">Reference proteome</keyword>
<comment type="caution">
    <text evidence="1">The sequence shown here is derived from an EMBL/GenBank/DDBJ whole genome shotgun (WGS) entry which is preliminary data.</text>
</comment>
<protein>
    <submittedName>
        <fullName evidence="1">Uncharacterized protein</fullName>
    </submittedName>
</protein>
<name>A0ABQ2HI37_9MICO</name>
<organism evidence="1 2">
    <name type="scientific">Terrabacter tumescens</name>
    <dbReference type="NCBI Taxonomy" id="60443"/>
    <lineage>
        <taxon>Bacteria</taxon>
        <taxon>Bacillati</taxon>
        <taxon>Actinomycetota</taxon>
        <taxon>Actinomycetes</taxon>
        <taxon>Micrococcales</taxon>
        <taxon>Intrasporangiaceae</taxon>
        <taxon>Terrabacter</taxon>
    </lineage>
</organism>